<evidence type="ECO:0000313" key="7">
    <source>
        <dbReference type="Proteomes" id="UP000664073"/>
    </source>
</evidence>
<protein>
    <submittedName>
        <fullName evidence="6">STN domain-containing protein</fullName>
    </submittedName>
</protein>
<comment type="caution">
    <text evidence="6">The sequence shown here is derived from an EMBL/GenBank/DDBJ whole genome shotgun (WGS) entry which is preliminary data.</text>
</comment>
<evidence type="ECO:0000256" key="3">
    <source>
        <dbReference type="ARBA" id="ARBA00023237"/>
    </source>
</evidence>
<evidence type="ECO:0000259" key="5">
    <source>
        <dbReference type="SMART" id="SM00965"/>
    </source>
</evidence>
<reference evidence="6" key="1">
    <citation type="submission" date="2021-03" db="EMBL/GenBank/DDBJ databases">
        <title>The complete genome sequence of Acetobacter sp. TBRC 12339.</title>
        <authorList>
            <person name="Charoenyingcharoen P."/>
            <person name="Yukphan P."/>
        </authorList>
    </citation>
    <scope>NUCLEOTIDE SEQUENCE</scope>
    <source>
        <strain evidence="6">TBRC 12339</strain>
    </source>
</reference>
<gene>
    <name evidence="6" type="ORF">J2D77_06500</name>
</gene>
<keyword evidence="4" id="KW-0732">Signal</keyword>
<proteinExistence type="predicted"/>
<evidence type="ECO:0000256" key="1">
    <source>
        <dbReference type="ARBA" id="ARBA00022448"/>
    </source>
</evidence>
<dbReference type="SMART" id="SM00965">
    <property type="entry name" value="STN"/>
    <property type="match status" value="1"/>
</dbReference>
<keyword evidence="7" id="KW-1185">Reference proteome</keyword>
<dbReference type="EMBL" id="JAFVMH010000002">
    <property type="protein sequence ID" value="MBO1324801.1"/>
    <property type="molecule type" value="Genomic_DNA"/>
</dbReference>
<dbReference type="AlphaFoldDB" id="A0A939HMG1"/>
<dbReference type="RefSeq" id="WP_207845448.1">
    <property type="nucleotide sequence ID" value="NZ_JAFVMH010000002.1"/>
</dbReference>
<organism evidence="6 7">
    <name type="scientific">Acetobacter garciniae</name>
    <dbReference type="NCBI Taxonomy" id="2817435"/>
    <lineage>
        <taxon>Bacteria</taxon>
        <taxon>Pseudomonadati</taxon>
        <taxon>Pseudomonadota</taxon>
        <taxon>Alphaproteobacteria</taxon>
        <taxon>Acetobacterales</taxon>
        <taxon>Acetobacteraceae</taxon>
        <taxon>Acetobacter</taxon>
    </lineage>
</organism>
<dbReference type="GO" id="GO:0019867">
    <property type="term" value="C:outer membrane"/>
    <property type="evidence" value="ECO:0007669"/>
    <property type="project" value="InterPro"/>
</dbReference>
<keyword evidence="3" id="KW-0998">Cell outer membrane</keyword>
<dbReference type="InterPro" id="IPR011662">
    <property type="entry name" value="Secretin/TonB_short_N"/>
</dbReference>
<evidence type="ECO:0000256" key="4">
    <source>
        <dbReference type="SAM" id="SignalP"/>
    </source>
</evidence>
<feature type="domain" description="Secretin/TonB short N-terminal" evidence="5">
    <location>
        <begin position="56"/>
        <end position="106"/>
    </location>
</feature>
<name>A0A939HMG1_9PROT</name>
<dbReference type="Gene3D" id="3.55.50.30">
    <property type="match status" value="1"/>
</dbReference>
<dbReference type="Proteomes" id="UP000664073">
    <property type="component" value="Unassembled WGS sequence"/>
</dbReference>
<sequence length="121" mass="13002">MSFSTKTVRLSAVATVLALPLVGCASPECQSKHYEWDAPRRPLSAAVENIRQRTGCTVTVDPDLLTGKTSAEIHGNYRPLQATRHVLRGSGLKVGRTEGGLIIVARHPQKSGTAASHEDED</sequence>
<keyword evidence="1" id="KW-0813">Transport</keyword>
<feature type="chain" id="PRO_5037850313" evidence="4">
    <location>
        <begin position="26"/>
        <end position="121"/>
    </location>
</feature>
<accession>A0A939HMG1</accession>
<feature type="signal peptide" evidence="4">
    <location>
        <begin position="1"/>
        <end position="25"/>
    </location>
</feature>
<keyword evidence="2" id="KW-0472">Membrane</keyword>
<evidence type="ECO:0000256" key="2">
    <source>
        <dbReference type="ARBA" id="ARBA00023136"/>
    </source>
</evidence>
<evidence type="ECO:0000313" key="6">
    <source>
        <dbReference type="EMBL" id="MBO1324801.1"/>
    </source>
</evidence>